<dbReference type="InterPro" id="IPR006426">
    <property type="entry name" value="Asn_synth_AEB"/>
</dbReference>
<comment type="caution">
    <text evidence="10">The sequence shown here is derived from an EMBL/GenBank/DDBJ whole genome shotgun (WGS) entry which is preliminary data.</text>
</comment>
<evidence type="ECO:0000256" key="4">
    <source>
        <dbReference type="ARBA" id="ARBA00022741"/>
    </source>
</evidence>
<dbReference type="NCBIfam" id="TIGR01536">
    <property type="entry name" value="asn_synth_AEB"/>
    <property type="match status" value="1"/>
</dbReference>
<dbReference type="GO" id="GO:0005524">
    <property type="term" value="F:ATP binding"/>
    <property type="evidence" value="ECO:0007669"/>
    <property type="project" value="UniProtKB-KW"/>
</dbReference>
<feature type="site" description="Important for beta-aspartyl-AMP intermediate formation" evidence="8">
    <location>
        <position position="301"/>
    </location>
</feature>
<evidence type="ECO:0000256" key="5">
    <source>
        <dbReference type="ARBA" id="ARBA00022840"/>
    </source>
</evidence>
<dbReference type="Proteomes" id="UP000265643">
    <property type="component" value="Unassembled WGS sequence"/>
</dbReference>
<evidence type="ECO:0000256" key="2">
    <source>
        <dbReference type="ARBA" id="ARBA00005752"/>
    </source>
</evidence>
<dbReference type="Pfam" id="PF13537">
    <property type="entry name" value="GATase_7"/>
    <property type="match status" value="1"/>
</dbReference>
<feature type="domain" description="Glutamine amidotransferase type-2" evidence="9">
    <location>
        <begin position="1"/>
        <end position="156"/>
    </location>
</feature>
<dbReference type="InterPro" id="IPR051786">
    <property type="entry name" value="ASN_synthetase/amidase"/>
</dbReference>
<dbReference type="InterPro" id="IPR029055">
    <property type="entry name" value="Ntn_hydrolases_N"/>
</dbReference>
<dbReference type="AlphaFoldDB" id="A0A391P9I0"/>
<dbReference type="PROSITE" id="PS51278">
    <property type="entry name" value="GATASE_TYPE_2"/>
    <property type="match status" value="1"/>
</dbReference>
<dbReference type="Pfam" id="PF00733">
    <property type="entry name" value="Asn_synthase"/>
    <property type="match status" value="1"/>
</dbReference>
<dbReference type="EC" id="6.3.5.4" evidence="3"/>
<keyword evidence="4" id="KW-0547">Nucleotide-binding</keyword>
<keyword evidence="6" id="KW-0028">Amino-acid biosynthesis</keyword>
<evidence type="ECO:0000256" key="7">
    <source>
        <dbReference type="ARBA" id="ARBA00048741"/>
    </source>
</evidence>
<dbReference type="SUPFAM" id="SSF52402">
    <property type="entry name" value="Adenine nucleotide alpha hydrolases-like"/>
    <property type="match status" value="1"/>
</dbReference>
<accession>A0A391P9I0</accession>
<evidence type="ECO:0000256" key="1">
    <source>
        <dbReference type="ARBA" id="ARBA00005187"/>
    </source>
</evidence>
<dbReference type="PIRSF" id="PIRSF001589">
    <property type="entry name" value="Asn_synthetase_glu-h"/>
    <property type="match status" value="1"/>
</dbReference>
<evidence type="ECO:0000313" key="10">
    <source>
        <dbReference type="EMBL" id="GCA66359.1"/>
    </source>
</evidence>
<dbReference type="GO" id="GO:0004066">
    <property type="term" value="F:asparagine synthase (glutamine-hydrolyzing) activity"/>
    <property type="evidence" value="ECO:0007669"/>
    <property type="project" value="UniProtKB-EC"/>
</dbReference>
<dbReference type="GO" id="GO:0005829">
    <property type="term" value="C:cytosol"/>
    <property type="evidence" value="ECO:0007669"/>
    <property type="project" value="TreeGrafter"/>
</dbReference>
<organism evidence="10 11">
    <name type="scientific">Mediterraneibacter butyricigenes</name>
    <dbReference type="NCBI Taxonomy" id="2316025"/>
    <lineage>
        <taxon>Bacteria</taxon>
        <taxon>Bacillati</taxon>
        <taxon>Bacillota</taxon>
        <taxon>Clostridia</taxon>
        <taxon>Lachnospirales</taxon>
        <taxon>Lachnospiraceae</taxon>
        <taxon>Mediterraneibacter</taxon>
    </lineage>
</organism>
<reference evidence="11" key="1">
    <citation type="submission" date="2018-09" db="EMBL/GenBank/DDBJ databases">
        <title>Draft Genome Sequence of Mediterraneibacter sp. KCTC 15684.</title>
        <authorList>
            <person name="Kim J.S."/>
            <person name="Han K.I."/>
            <person name="Suh M.K."/>
            <person name="Lee K.C."/>
            <person name="Eom M.K."/>
            <person name="Lee J.H."/>
            <person name="Park S.H."/>
            <person name="Kang S.W."/>
            <person name="Park J.E."/>
            <person name="Oh B.S."/>
            <person name="Yu S.Y."/>
            <person name="Choi S.H."/>
            <person name="Lee D.H."/>
            <person name="Yoon H."/>
            <person name="Kim B."/>
            <person name="Yang S.J."/>
            <person name="Lee J.S."/>
        </authorList>
    </citation>
    <scope>NUCLEOTIDE SEQUENCE [LARGE SCALE GENOMIC DNA]</scope>
    <source>
        <strain evidence="11">KCTC 15684</strain>
    </source>
</reference>
<gene>
    <name evidence="10" type="primary">asnB_2</name>
    <name evidence="10" type="ORF">KGMB01110_07950</name>
</gene>
<comment type="pathway">
    <text evidence="1">Amino-acid biosynthesis; L-asparagine biosynthesis; L-asparagine from L-aspartate (L-Gln route): step 1/1.</text>
</comment>
<dbReference type="InterPro" id="IPR001962">
    <property type="entry name" value="Asn_synthase"/>
</dbReference>
<dbReference type="InterPro" id="IPR014729">
    <property type="entry name" value="Rossmann-like_a/b/a_fold"/>
</dbReference>
<comment type="catalytic activity">
    <reaction evidence="7">
        <text>L-aspartate + L-glutamine + ATP + H2O = L-asparagine + L-glutamate + AMP + diphosphate + H(+)</text>
        <dbReference type="Rhea" id="RHEA:12228"/>
        <dbReference type="ChEBI" id="CHEBI:15377"/>
        <dbReference type="ChEBI" id="CHEBI:15378"/>
        <dbReference type="ChEBI" id="CHEBI:29985"/>
        <dbReference type="ChEBI" id="CHEBI:29991"/>
        <dbReference type="ChEBI" id="CHEBI:30616"/>
        <dbReference type="ChEBI" id="CHEBI:33019"/>
        <dbReference type="ChEBI" id="CHEBI:58048"/>
        <dbReference type="ChEBI" id="CHEBI:58359"/>
        <dbReference type="ChEBI" id="CHEBI:456215"/>
        <dbReference type="EC" id="6.3.5.4"/>
    </reaction>
</comment>
<dbReference type="SUPFAM" id="SSF56235">
    <property type="entry name" value="N-terminal nucleophile aminohydrolases (Ntn hydrolases)"/>
    <property type="match status" value="1"/>
</dbReference>
<sequence length="521" mass="60868">MIWYKRGHKMITVKEYRGHIRNWEALCVKLKIDPTLSREEREPEILKKAYETWGCEMGDHMHGMYAFALWDEEEQTLFCLRDPFGTKPFYYYETEDGALLYGTTIRGIMEQPGFKKELNEEMLQLYLSLTYVAGENTFFKGVKKLMPGRYLIWKNGSYRIERYWKPEFHPDESKSLEDWADEIHTTLKDIMPEVKAADETAEAFLSGGVDSSYVVAMSDVQMTDSCGYEEPRFDESGLAKQTADLLKRGNSRCLITPEQYFDIVPYVMYNMEQPLGDASAIAFAIACRETAKHTKICYSGEGSDEFFGGYNMYRNAERYGENLKTFYVGNTNIMKEDEKQKILKHYDPDVLPIDLAKPIYEETEGLDPLTKMSDVDIQIWLEGDIYLNVDKMSEAAGLEIRMPLTDKRIFDIASRMPSKYKVNEEQNKVAFRTAAAKVLPEEIAFRKKLGFIVPIRIWMADDRYNQDVREKFRSEMAAKFFDVDAIHAIFDDYVGGNSDNWRKVWTIYTFLVWYEEYFVKR</sequence>
<evidence type="ECO:0000256" key="3">
    <source>
        <dbReference type="ARBA" id="ARBA00012737"/>
    </source>
</evidence>
<dbReference type="GO" id="GO:0006529">
    <property type="term" value="P:asparagine biosynthetic process"/>
    <property type="evidence" value="ECO:0007669"/>
    <property type="project" value="UniProtKB-KW"/>
</dbReference>
<dbReference type="PANTHER" id="PTHR43284:SF1">
    <property type="entry name" value="ASPARAGINE SYNTHETASE"/>
    <property type="match status" value="1"/>
</dbReference>
<name>A0A391P9I0_9FIRM</name>
<dbReference type="CDD" id="cd01991">
    <property type="entry name" value="Asn_synthase_B_C"/>
    <property type="match status" value="1"/>
</dbReference>
<keyword evidence="5" id="KW-0067">ATP-binding</keyword>
<keyword evidence="6" id="KW-0061">Asparagine biosynthesis</keyword>
<dbReference type="Gene3D" id="3.40.50.620">
    <property type="entry name" value="HUPs"/>
    <property type="match status" value="1"/>
</dbReference>
<dbReference type="PANTHER" id="PTHR43284">
    <property type="entry name" value="ASPARAGINE SYNTHETASE (GLUTAMINE-HYDROLYZING)"/>
    <property type="match status" value="1"/>
</dbReference>
<evidence type="ECO:0000256" key="6">
    <source>
        <dbReference type="ARBA" id="ARBA00022888"/>
    </source>
</evidence>
<evidence type="ECO:0000259" key="9">
    <source>
        <dbReference type="PROSITE" id="PS51278"/>
    </source>
</evidence>
<keyword evidence="11" id="KW-1185">Reference proteome</keyword>
<dbReference type="EMBL" id="BHGK01000001">
    <property type="protein sequence ID" value="GCA66359.1"/>
    <property type="molecule type" value="Genomic_DNA"/>
</dbReference>
<evidence type="ECO:0000313" key="11">
    <source>
        <dbReference type="Proteomes" id="UP000265643"/>
    </source>
</evidence>
<dbReference type="InterPro" id="IPR017932">
    <property type="entry name" value="GATase_2_dom"/>
</dbReference>
<protein>
    <recommendedName>
        <fullName evidence="3">asparagine synthase (glutamine-hydrolyzing)</fullName>
        <ecNumber evidence="3">6.3.5.4</ecNumber>
    </recommendedName>
</protein>
<proteinExistence type="inferred from homology"/>
<comment type="similarity">
    <text evidence="2">Belongs to the asparagine synthetase family.</text>
</comment>
<evidence type="ECO:0000256" key="8">
    <source>
        <dbReference type="PIRSR" id="PIRSR001589-3"/>
    </source>
</evidence>
<dbReference type="Gene3D" id="3.60.20.10">
    <property type="entry name" value="Glutamine Phosphoribosylpyrophosphate, subunit 1, domain 1"/>
    <property type="match status" value="1"/>
</dbReference>